<proteinExistence type="predicted"/>
<dbReference type="OrthoDB" id="191139at2759"/>
<dbReference type="Proteomes" id="UP000794436">
    <property type="component" value="Unassembled WGS sequence"/>
</dbReference>
<comment type="caution">
    <text evidence="1">The sequence shown here is derived from an EMBL/GenBank/DDBJ whole genome shotgun (WGS) entry which is preliminary data.</text>
</comment>
<organism evidence="1 2">
    <name type="scientific">Pythium oligandrum</name>
    <name type="common">Mycoparasitic fungus</name>
    <dbReference type="NCBI Taxonomy" id="41045"/>
    <lineage>
        <taxon>Eukaryota</taxon>
        <taxon>Sar</taxon>
        <taxon>Stramenopiles</taxon>
        <taxon>Oomycota</taxon>
        <taxon>Peronosporomycetes</taxon>
        <taxon>Pythiales</taxon>
        <taxon>Pythiaceae</taxon>
        <taxon>Pythium</taxon>
    </lineage>
</organism>
<keyword evidence="2" id="KW-1185">Reference proteome</keyword>
<evidence type="ECO:0000313" key="2">
    <source>
        <dbReference type="Proteomes" id="UP000794436"/>
    </source>
</evidence>
<name>A0A8K1CM14_PYTOL</name>
<accession>A0A8K1CM14</accession>
<reference evidence="1" key="1">
    <citation type="submission" date="2019-03" db="EMBL/GenBank/DDBJ databases">
        <title>Long read genome sequence of the mycoparasitic Pythium oligandrum ATCC 38472 isolated from sugarbeet rhizosphere.</title>
        <authorList>
            <person name="Gaulin E."/>
        </authorList>
    </citation>
    <scope>NUCLEOTIDE SEQUENCE</scope>
    <source>
        <strain evidence="1">ATCC 38472_TT</strain>
    </source>
</reference>
<protein>
    <submittedName>
        <fullName evidence="1">Uncharacterized protein</fullName>
    </submittedName>
</protein>
<sequence>MALTSHPGCSSTNILVEPTTNNYFWSRLKWQIISIMPINQSAAMGALPSLYAATAPGAKSGEFYGPGGFMSIRGYPALHDPSKESKSAETARKLWEVSERVTKVSFPISK</sequence>
<gene>
    <name evidence="1" type="ORF">Poli38472_003759</name>
</gene>
<dbReference type="AlphaFoldDB" id="A0A8K1CM14"/>
<evidence type="ECO:0000313" key="1">
    <source>
        <dbReference type="EMBL" id="TMW65994.1"/>
    </source>
</evidence>
<dbReference type="EMBL" id="SPLM01000036">
    <property type="protein sequence ID" value="TMW65994.1"/>
    <property type="molecule type" value="Genomic_DNA"/>
</dbReference>
<dbReference type="Gene3D" id="3.40.50.720">
    <property type="entry name" value="NAD(P)-binding Rossmann-like Domain"/>
    <property type="match status" value="1"/>
</dbReference>